<dbReference type="Proteomes" id="UP000682134">
    <property type="component" value="Unassembled WGS sequence"/>
</dbReference>
<dbReference type="RefSeq" id="WP_209406748.1">
    <property type="nucleotide sequence ID" value="NZ_JAGIYQ010000011.1"/>
</dbReference>
<accession>A0A940NLG5</accession>
<protein>
    <submittedName>
        <fullName evidence="1">DUF4359 domain-containing protein</fullName>
    </submittedName>
</protein>
<gene>
    <name evidence="1" type="ORF">J5Y03_14670</name>
</gene>
<reference evidence="1" key="1">
    <citation type="submission" date="2021-04" db="EMBL/GenBank/DDBJ databases">
        <title>Genome seq and assembly of Bacillus sp.</title>
        <authorList>
            <person name="Chhetri G."/>
        </authorList>
    </citation>
    <scope>NUCLEOTIDE SEQUENCE</scope>
    <source>
        <strain evidence="1">RG28</strain>
    </source>
</reference>
<sequence length="132" mass="14936">MKKYILLIIVVLALIGTNPTKEKYSVWLTDKVIVLMDKKINETADQSILTNFTKEFLHGIVSSIGPTFVNHNTSRTNFYLFSTYNTEIPGTGDSVKAIGILNHYIPIHIPKNINLKDLQNEILQYKDKGVSL</sequence>
<organism evidence="1 2">
    <name type="scientific">Gottfriedia endophytica</name>
    <dbReference type="NCBI Taxonomy" id="2820819"/>
    <lineage>
        <taxon>Bacteria</taxon>
        <taxon>Bacillati</taxon>
        <taxon>Bacillota</taxon>
        <taxon>Bacilli</taxon>
        <taxon>Bacillales</taxon>
        <taxon>Bacillaceae</taxon>
        <taxon>Gottfriedia</taxon>
    </lineage>
</organism>
<name>A0A940NLG5_9BACI</name>
<keyword evidence="2" id="KW-1185">Reference proteome</keyword>
<dbReference type="EMBL" id="JAGIYQ010000011">
    <property type="protein sequence ID" value="MBP0726402.1"/>
    <property type="molecule type" value="Genomic_DNA"/>
</dbReference>
<evidence type="ECO:0000313" key="1">
    <source>
        <dbReference type="EMBL" id="MBP0726402.1"/>
    </source>
</evidence>
<proteinExistence type="predicted"/>
<evidence type="ECO:0000313" key="2">
    <source>
        <dbReference type="Proteomes" id="UP000682134"/>
    </source>
</evidence>
<dbReference type="AlphaFoldDB" id="A0A940NLG5"/>
<comment type="caution">
    <text evidence="1">The sequence shown here is derived from an EMBL/GenBank/DDBJ whole genome shotgun (WGS) entry which is preliminary data.</text>
</comment>
<dbReference type="InterPro" id="IPR025578">
    <property type="entry name" value="DUF4359"/>
</dbReference>
<dbReference type="Pfam" id="PF14271">
    <property type="entry name" value="DUF4359"/>
    <property type="match status" value="1"/>
</dbReference>